<evidence type="ECO:0000313" key="3">
    <source>
        <dbReference type="EMBL" id="MBL0740681.1"/>
    </source>
</evidence>
<proteinExistence type="predicted"/>
<feature type="transmembrane region" description="Helical" evidence="1">
    <location>
        <begin position="6"/>
        <end position="26"/>
    </location>
</feature>
<evidence type="ECO:0000313" key="4">
    <source>
        <dbReference type="Proteomes" id="UP000613030"/>
    </source>
</evidence>
<keyword evidence="1" id="KW-0472">Membrane</keyword>
<dbReference type="InterPro" id="IPR037185">
    <property type="entry name" value="EmrE-like"/>
</dbReference>
<feature type="transmembrane region" description="Helical" evidence="1">
    <location>
        <begin position="92"/>
        <end position="115"/>
    </location>
</feature>
<sequence>MQTWVLYAILSMIFAGLTSVLAKYGLQNISADFGLGIRTTVIFVIITTLNIVGARFKEFASLTTVQIVLLIASGITTTLSWIFYYRAMKDGLVSYVAAIDKASILITLLLSFFLLKEPVNAKIILGGALIFAGMIVLIWK</sequence>
<comment type="caution">
    <text evidence="3">The sequence shown here is derived from an EMBL/GenBank/DDBJ whole genome shotgun (WGS) entry which is preliminary data.</text>
</comment>
<dbReference type="EMBL" id="JAERRB010000001">
    <property type="protein sequence ID" value="MBL0740681.1"/>
    <property type="molecule type" value="Genomic_DNA"/>
</dbReference>
<organism evidence="3 4">
    <name type="scientific">Chryseolinea lacunae</name>
    <dbReference type="NCBI Taxonomy" id="2801331"/>
    <lineage>
        <taxon>Bacteria</taxon>
        <taxon>Pseudomonadati</taxon>
        <taxon>Bacteroidota</taxon>
        <taxon>Cytophagia</taxon>
        <taxon>Cytophagales</taxon>
        <taxon>Fulvivirgaceae</taxon>
        <taxon>Chryseolinea</taxon>
    </lineage>
</organism>
<keyword evidence="4" id="KW-1185">Reference proteome</keyword>
<dbReference type="Pfam" id="PF00892">
    <property type="entry name" value="EamA"/>
    <property type="match status" value="1"/>
</dbReference>
<keyword evidence="1" id="KW-1133">Transmembrane helix</keyword>
<feature type="domain" description="EamA" evidence="2">
    <location>
        <begin position="3"/>
        <end position="138"/>
    </location>
</feature>
<evidence type="ECO:0000256" key="1">
    <source>
        <dbReference type="SAM" id="Phobius"/>
    </source>
</evidence>
<protein>
    <submittedName>
        <fullName evidence="3">EamA family transporter</fullName>
    </submittedName>
</protein>
<keyword evidence="1" id="KW-0812">Transmembrane</keyword>
<name>A0ABS1KMK8_9BACT</name>
<feature type="transmembrane region" description="Helical" evidence="1">
    <location>
        <begin position="33"/>
        <end position="53"/>
    </location>
</feature>
<dbReference type="Proteomes" id="UP000613030">
    <property type="component" value="Unassembled WGS sequence"/>
</dbReference>
<dbReference type="SUPFAM" id="SSF103481">
    <property type="entry name" value="Multidrug resistance efflux transporter EmrE"/>
    <property type="match status" value="1"/>
</dbReference>
<reference evidence="3 4" key="1">
    <citation type="submission" date="2021-01" db="EMBL/GenBank/DDBJ databases">
        <title>Chryseolinea sp. Jin1 Genome sequencing and assembly.</title>
        <authorList>
            <person name="Kim I."/>
        </authorList>
    </citation>
    <scope>NUCLEOTIDE SEQUENCE [LARGE SCALE GENOMIC DNA]</scope>
    <source>
        <strain evidence="3 4">Jin1</strain>
    </source>
</reference>
<feature type="transmembrane region" description="Helical" evidence="1">
    <location>
        <begin position="121"/>
        <end position="139"/>
    </location>
</feature>
<dbReference type="Gene3D" id="1.10.3730.20">
    <property type="match status" value="1"/>
</dbReference>
<accession>A0ABS1KMK8</accession>
<dbReference type="InterPro" id="IPR000620">
    <property type="entry name" value="EamA_dom"/>
</dbReference>
<evidence type="ECO:0000259" key="2">
    <source>
        <dbReference type="Pfam" id="PF00892"/>
    </source>
</evidence>
<gene>
    <name evidence="3" type="ORF">JI741_05600</name>
</gene>
<feature type="transmembrane region" description="Helical" evidence="1">
    <location>
        <begin position="65"/>
        <end position="85"/>
    </location>
</feature>
<dbReference type="RefSeq" id="WP_202008004.1">
    <property type="nucleotide sequence ID" value="NZ_JAERRB010000001.1"/>
</dbReference>